<keyword evidence="10" id="KW-0030">Aminoacyl-tRNA synthetase</keyword>
<gene>
    <name evidence="19" type="ORF">COV57_02140</name>
</gene>
<evidence type="ECO:0000256" key="15">
    <source>
        <dbReference type="PIRSR" id="PIRSR001529-1"/>
    </source>
</evidence>
<feature type="binding site" evidence="16">
    <location>
        <begin position="336"/>
        <end position="339"/>
    </location>
    <ligand>
        <name>ATP</name>
        <dbReference type="ChEBI" id="CHEBI:30616"/>
    </ligand>
</feature>
<feature type="binding site" evidence="16">
    <location>
        <begin position="249"/>
        <end position="251"/>
    </location>
    <ligand>
        <name>ATP</name>
        <dbReference type="ChEBI" id="CHEBI:30616"/>
    </ligand>
</feature>
<evidence type="ECO:0000256" key="11">
    <source>
        <dbReference type="ARBA" id="ARBA00039158"/>
    </source>
</evidence>
<dbReference type="Pfam" id="PF02403">
    <property type="entry name" value="Seryl_tRNA_N"/>
    <property type="match status" value="1"/>
</dbReference>
<dbReference type="EC" id="6.1.1.11" evidence="4 14"/>
<dbReference type="EMBL" id="PCWO01000031">
    <property type="protein sequence ID" value="PIR04876.1"/>
    <property type="molecule type" value="Genomic_DNA"/>
</dbReference>
<dbReference type="Pfam" id="PF00587">
    <property type="entry name" value="tRNA-synt_2b"/>
    <property type="match status" value="1"/>
</dbReference>
<evidence type="ECO:0000256" key="5">
    <source>
        <dbReference type="ARBA" id="ARBA00022490"/>
    </source>
</evidence>
<dbReference type="PANTHER" id="PTHR43697">
    <property type="entry name" value="SERYL-TRNA SYNTHETASE"/>
    <property type="match status" value="1"/>
</dbReference>
<name>A0A2H0N9U8_9BACT</name>
<evidence type="ECO:0000256" key="4">
    <source>
        <dbReference type="ARBA" id="ARBA00012840"/>
    </source>
</evidence>
<keyword evidence="8 16" id="KW-0067">ATP-binding</keyword>
<dbReference type="InterPro" id="IPR006195">
    <property type="entry name" value="aa-tRNA-synth_II"/>
</dbReference>
<evidence type="ECO:0000256" key="12">
    <source>
        <dbReference type="ARBA" id="ARBA00047929"/>
    </source>
</evidence>
<dbReference type="Proteomes" id="UP000229893">
    <property type="component" value="Unassembled WGS sequence"/>
</dbReference>
<feature type="binding site" evidence="15">
    <location>
        <position position="369"/>
    </location>
    <ligand>
        <name>L-serine</name>
        <dbReference type="ChEBI" id="CHEBI:33384"/>
    </ligand>
</feature>
<evidence type="ECO:0000256" key="17">
    <source>
        <dbReference type="SAM" id="Coils"/>
    </source>
</evidence>
<dbReference type="GO" id="GO:0004828">
    <property type="term" value="F:serine-tRNA ligase activity"/>
    <property type="evidence" value="ECO:0007669"/>
    <property type="project" value="UniProtKB-UniRule"/>
</dbReference>
<dbReference type="PRINTS" id="PR00981">
    <property type="entry name" value="TRNASYNTHSER"/>
</dbReference>
<evidence type="ECO:0000313" key="19">
    <source>
        <dbReference type="EMBL" id="PIR04876.1"/>
    </source>
</evidence>
<comment type="catalytic activity">
    <reaction evidence="12">
        <text>tRNA(Sec) + L-serine + ATP = L-seryl-tRNA(Sec) + AMP + diphosphate + H(+)</text>
        <dbReference type="Rhea" id="RHEA:42580"/>
        <dbReference type="Rhea" id="RHEA-COMP:9742"/>
        <dbReference type="Rhea" id="RHEA-COMP:10128"/>
        <dbReference type="ChEBI" id="CHEBI:15378"/>
        <dbReference type="ChEBI" id="CHEBI:30616"/>
        <dbReference type="ChEBI" id="CHEBI:33019"/>
        <dbReference type="ChEBI" id="CHEBI:33384"/>
        <dbReference type="ChEBI" id="CHEBI:78442"/>
        <dbReference type="ChEBI" id="CHEBI:78533"/>
        <dbReference type="ChEBI" id="CHEBI:456215"/>
        <dbReference type="EC" id="6.1.1.11"/>
    </reaction>
</comment>
<accession>A0A2H0N9U8</accession>
<dbReference type="GO" id="GO:0005524">
    <property type="term" value="F:ATP binding"/>
    <property type="evidence" value="ECO:0007669"/>
    <property type="project" value="UniProtKB-KW"/>
</dbReference>
<keyword evidence="6 19" id="KW-0436">Ligase</keyword>
<dbReference type="InterPro" id="IPR002317">
    <property type="entry name" value="Ser-tRNA-ligase_type_1"/>
</dbReference>
<evidence type="ECO:0000256" key="1">
    <source>
        <dbReference type="ARBA" id="ARBA00004496"/>
    </source>
</evidence>
<keyword evidence="17" id="KW-0175">Coiled coil</keyword>
<evidence type="ECO:0000256" key="10">
    <source>
        <dbReference type="ARBA" id="ARBA00023146"/>
    </source>
</evidence>
<dbReference type="SUPFAM" id="SSF55681">
    <property type="entry name" value="Class II aaRS and biotin synthetases"/>
    <property type="match status" value="1"/>
</dbReference>
<dbReference type="NCBIfam" id="TIGR00414">
    <property type="entry name" value="serS"/>
    <property type="match status" value="1"/>
</dbReference>
<dbReference type="PANTHER" id="PTHR43697:SF1">
    <property type="entry name" value="SERINE--TRNA LIGASE"/>
    <property type="match status" value="1"/>
</dbReference>
<dbReference type="InterPro" id="IPR045864">
    <property type="entry name" value="aa-tRNA-synth_II/BPL/LPL"/>
</dbReference>
<organism evidence="19 20">
    <name type="scientific">Candidatus Liptonbacteria bacterium CG11_big_fil_rev_8_21_14_0_20_35_14</name>
    <dbReference type="NCBI Taxonomy" id="1974634"/>
    <lineage>
        <taxon>Bacteria</taxon>
        <taxon>Candidatus Liptoniibacteriota</taxon>
    </lineage>
</organism>
<dbReference type="PROSITE" id="PS50862">
    <property type="entry name" value="AA_TRNA_LIGASE_II"/>
    <property type="match status" value="1"/>
</dbReference>
<feature type="binding site" evidence="16">
    <location>
        <begin position="265"/>
        <end position="268"/>
    </location>
    <ligand>
        <name>ATP</name>
        <dbReference type="ChEBI" id="CHEBI:30616"/>
    </ligand>
</feature>
<dbReference type="Gene3D" id="3.30.930.10">
    <property type="entry name" value="Bira Bifunctional Protein, Domain 2"/>
    <property type="match status" value="1"/>
</dbReference>
<dbReference type="InterPro" id="IPR033729">
    <property type="entry name" value="SerRS_core"/>
</dbReference>
<proteinExistence type="inferred from homology"/>
<comment type="caution">
    <text evidence="19">The sequence shown here is derived from an EMBL/GenBank/DDBJ whole genome shotgun (WGS) entry which is preliminary data.</text>
</comment>
<evidence type="ECO:0000256" key="2">
    <source>
        <dbReference type="ARBA" id="ARBA00005045"/>
    </source>
</evidence>
<comment type="subcellular location">
    <subcellularLocation>
        <location evidence="1">Cytoplasm</location>
    </subcellularLocation>
</comment>
<evidence type="ECO:0000259" key="18">
    <source>
        <dbReference type="PROSITE" id="PS50862"/>
    </source>
</evidence>
<sequence>MLDLNTIRENPDRVREKLALRNTPSTLVDEFLKADNLWRDLVSKRDEMRAQQKLLGRDSMEEAKELKIKIQKLEEDIKLLSEKRDDIILHIPNLPSDEVPIGKDDSENVVVREVGEKPNFNFKIKDHVELGKSLNLFNTEKAGQVAGARFNYILNELVLLEFGLIQLAFKEAIKLGFIPVLPPVLVKPEILKGMGKGKFLDEKEAFYLPEDDLYLVGSAEHTMGPYHADEILNEKDLPLRYIAFSTAFRREAGSYGKDTKGMLRVHQFDKAELFSFTHPDKSKEEHKFLVEFEENLMKKLKLPYRVLDVCTGDMTFSDVRQFDIEAFMPGQNTYRETHSCSNTGDYQARGINTRFRDKDGEVRFVHTLNGTAFSQRPLIAIMENYQTENGSIIVPDVLREYVGQDIITRNG</sequence>
<keyword evidence="5" id="KW-0963">Cytoplasm</keyword>
<evidence type="ECO:0000256" key="14">
    <source>
        <dbReference type="NCBIfam" id="TIGR00414"/>
    </source>
</evidence>
<evidence type="ECO:0000256" key="8">
    <source>
        <dbReference type="ARBA" id="ARBA00022840"/>
    </source>
</evidence>
<feature type="site" description="Important for serine binding" evidence="15">
    <location>
        <position position="371"/>
    </location>
</feature>
<evidence type="ECO:0000256" key="16">
    <source>
        <dbReference type="PIRSR" id="PIRSR001529-2"/>
    </source>
</evidence>
<feature type="domain" description="Aminoacyl-transfer RNA synthetases class-II family profile" evidence="18">
    <location>
        <begin position="169"/>
        <end position="395"/>
    </location>
</feature>
<evidence type="ECO:0000313" key="20">
    <source>
        <dbReference type="Proteomes" id="UP000229893"/>
    </source>
</evidence>
<keyword evidence="9" id="KW-0648">Protein biosynthesis</keyword>
<feature type="binding site" evidence="15">
    <location>
        <position position="249"/>
    </location>
    <ligand>
        <name>L-serine</name>
        <dbReference type="ChEBI" id="CHEBI:33384"/>
    </ligand>
</feature>
<protein>
    <recommendedName>
        <fullName evidence="11 14">Serine--tRNA ligase</fullName>
        <ecNumber evidence="4 14">6.1.1.11</ecNumber>
    </recommendedName>
</protein>
<evidence type="ECO:0000256" key="6">
    <source>
        <dbReference type="ARBA" id="ARBA00022598"/>
    </source>
</evidence>
<dbReference type="SUPFAM" id="SSF46589">
    <property type="entry name" value="tRNA-binding arm"/>
    <property type="match status" value="1"/>
</dbReference>
<feature type="binding site" evidence="15">
    <location>
        <position position="272"/>
    </location>
    <ligand>
        <name>L-serine</name>
        <dbReference type="ChEBI" id="CHEBI:33384"/>
    </ligand>
</feature>
<comment type="catalytic activity">
    <reaction evidence="13">
        <text>tRNA(Ser) + L-serine + ATP = L-seryl-tRNA(Ser) + AMP + diphosphate + H(+)</text>
        <dbReference type="Rhea" id="RHEA:12292"/>
        <dbReference type="Rhea" id="RHEA-COMP:9669"/>
        <dbReference type="Rhea" id="RHEA-COMP:9703"/>
        <dbReference type="ChEBI" id="CHEBI:15378"/>
        <dbReference type="ChEBI" id="CHEBI:30616"/>
        <dbReference type="ChEBI" id="CHEBI:33019"/>
        <dbReference type="ChEBI" id="CHEBI:33384"/>
        <dbReference type="ChEBI" id="CHEBI:78442"/>
        <dbReference type="ChEBI" id="CHEBI:78533"/>
        <dbReference type="ChEBI" id="CHEBI:456215"/>
        <dbReference type="EC" id="6.1.1.11"/>
    </reaction>
</comment>
<reference evidence="19 20" key="1">
    <citation type="submission" date="2017-09" db="EMBL/GenBank/DDBJ databases">
        <title>Depth-based differentiation of microbial function through sediment-hosted aquifers and enrichment of novel symbionts in the deep terrestrial subsurface.</title>
        <authorList>
            <person name="Probst A.J."/>
            <person name="Ladd B."/>
            <person name="Jarett J.K."/>
            <person name="Geller-Mcgrath D.E."/>
            <person name="Sieber C.M."/>
            <person name="Emerson J.B."/>
            <person name="Anantharaman K."/>
            <person name="Thomas B.C."/>
            <person name="Malmstrom R."/>
            <person name="Stieglmeier M."/>
            <person name="Klingl A."/>
            <person name="Woyke T."/>
            <person name="Ryan C.M."/>
            <person name="Banfield J.F."/>
        </authorList>
    </citation>
    <scope>NUCLEOTIDE SEQUENCE [LARGE SCALE GENOMIC DNA]</scope>
    <source>
        <strain evidence="19">CG11_big_fil_rev_8_21_14_0_20_35_14</strain>
    </source>
</reference>
<comment type="similarity">
    <text evidence="3">Belongs to the class-II aminoacyl-tRNA synthetase family. Type-1 seryl-tRNA synthetase subfamily.</text>
</comment>
<dbReference type="PIRSF" id="PIRSF001529">
    <property type="entry name" value="Ser-tRNA-synth_IIa"/>
    <property type="match status" value="1"/>
</dbReference>
<evidence type="ECO:0000256" key="13">
    <source>
        <dbReference type="ARBA" id="ARBA00048823"/>
    </source>
</evidence>
<dbReference type="Gene3D" id="1.10.287.40">
    <property type="entry name" value="Serine-tRNA synthetase, tRNA binding domain"/>
    <property type="match status" value="1"/>
</dbReference>
<dbReference type="CDD" id="cd00770">
    <property type="entry name" value="SerRS_core"/>
    <property type="match status" value="1"/>
</dbReference>
<keyword evidence="7" id="KW-0547">Nucleotide-binding</keyword>
<dbReference type="InterPro" id="IPR002314">
    <property type="entry name" value="aa-tRNA-synt_IIb"/>
</dbReference>
<evidence type="ECO:0000256" key="7">
    <source>
        <dbReference type="ARBA" id="ARBA00022741"/>
    </source>
</evidence>
<dbReference type="InterPro" id="IPR042103">
    <property type="entry name" value="SerRS_1_N_sf"/>
</dbReference>
<dbReference type="GO" id="GO:0006434">
    <property type="term" value="P:seryl-tRNA aminoacylation"/>
    <property type="evidence" value="ECO:0007669"/>
    <property type="project" value="UniProtKB-UniRule"/>
</dbReference>
<comment type="pathway">
    <text evidence="2">Aminoacyl-tRNA biosynthesis; selenocysteinyl-tRNA(Sec) biosynthesis; L-seryl-tRNA(Sec) from L-serine and tRNA(Sec): step 1/1.</text>
</comment>
<dbReference type="AlphaFoldDB" id="A0A2H0N9U8"/>
<evidence type="ECO:0000256" key="9">
    <source>
        <dbReference type="ARBA" id="ARBA00022917"/>
    </source>
</evidence>
<evidence type="ECO:0000256" key="3">
    <source>
        <dbReference type="ARBA" id="ARBA00010728"/>
    </source>
</evidence>
<dbReference type="InterPro" id="IPR015866">
    <property type="entry name" value="Ser-tRNA-synth_1_N"/>
</dbReference>
<dbReference type="InterPro" id="IPR010978">
    <property type="entry name" value="tRNA-bd_arm"/>
</dbReference>
<dbReference type="GO" id="GO:0005737">
    <property type="term" value="C:cytoplasm"/>
    <property type="evidence" value="ECO:0007669"/>
    <property type="project" value="UniProtKB-SubCell"/>
</dbReference>
<feature type="coiled-coil region" evidence="17">
    <location>
        <begin position="56"/>
        <end position="90"/>
    </location>
</feature>